<dbReference type="GO" id="GO:0020037">
    <property type="term" value="F:heme binding"/>
    <property type="evidence" value="ECO:0007669"/>
    <property type="project" value="InterPro"/>
</dbReference>
<evidence type="ECO:0000259" key="6">
    <source>
        <dbReference type="Pfam" id="PF20628"/>
    </source>
</evidence>
<dbReference type="GO" id="GO:0004601">
    <property type="term" value="F:peroxidase activity"/>
    <property type="evidence" value="ECO:0007669"/>
    <property type="project" value="UniProtKB-KW"/>
</dbReference>
<dbReference type="SUPFAM" id="SSF54909">
    <property type="entry name" value="Dimeric alpha+beta barrel"/>
    <property type="match status" value="1"/>
</dbReference>
<comment type="cofactor">
    <cofactor evidence="1">
        <name>heme b</name>
        <dbReference type="ChEBI" id="CHEBI:60344"/>
    </cofactor>
</comment>
<proteinExistence type="predicted"/>
<evidence type="ECO:0000256" key="5">
    <source>
        <dbReference type="ARBA" id="ARBA00023004"/>
    </source>
</evidence>
<protein>
    <submittedName>
        <fullName evidence="7">Dyp-type peroxidase</fullName>
    </submittedName>
</protein>
<comment type="caution">
    <text evidence="7">The sequence shown here is derived from an EMBL/GenBank/DDBJ whole genome shotgun (WGS) entry which is preliminary data.</text>
</comment>
<organism evidence="7 8">
    <name type="scientific">Glaciimonas soli</name>
    <dbReference type="NCBI Taxonomy" id="2590999"/>
    <lineage>
        <taxon>Bacteria</taxon>
        <taxon>Pseudomonadati</taxon>
        <taxon>Pseudomonadota</taxon>
        <taxon>Betaproteobacteria</taxon>
        <taxon>Burkholderiales</taxon>
        <taxon>Oxalobacteraceae</taxon>
        <taxon>Glaciimonas</taxon>
    </lineage>
</organism>
<evidence type="ECO:0000256" key="4">
    <source>
        <dbReference type="ARBA" id="ARBA00023002"/>
    </source>
</evidence>
<keyword evidence="5" id="KW-0408">Iron</keyword>
<sequence length="296" mass="32923">MSNIAAAAQPGILQPLSVLGRSLTFDLTTQENPRAALAKLQETFKPDWGIVGLGLPLLQALKQNIAGLRPFPSLEGVGCKVPSTQQALWVLLRADDHSTLFERTEKLKNILDGSFILDDALDTFRYRDSRDLSGYIDGTENPTDDAAINTALVADGENLRGSSFVAVQRWVHDLQRFHTFPAEQQDATIGRRRHGNEEIEDAPESAHVKRTAQESFTPEAFMLRRSMPWDKGITRGFEFIAFGNTNDSFERSLRRMVGLDDGIVDALFTFTQPITGGYFWCPPIKDSKLNLNAISI</sequence>
<dbReference type="NCBIfam" id="TIGR01413">
    <property type="entry name" value="Dyp_perox_fam"/>
    <property type="match status" value="1"/>
</dbReference>
<keyword evidence="4" id="KW-0560">Oxidoreductase</keyword>
<dbReference type="InterPro" id="IPR048328">
    <property type="entry name" value="Dyp_perox_C"/>
</dbReference>
<dbReference type="InterPro" id="IPR006314">
    <property type="entry name" value="Dyp_peroxidase"/>
</dbReference>
<keyword evidence="2 7" id="KW-0575">Peroxidase</keyword>
<keyword evidence="8" id="KW-1185">Reference proteome</keyword>
<evidence type="ECO:0000256" key="2">
    <source>
        <dbReference type="ARBA" id="ARBA00022559"/>
    </source>
</evidence>
<dbReference type="Proteomes" id="UP000451565">
    <property type="component" value="Unassembled WGS sequence"/>
</dbReference>
<dbReference type="EMBL" id="WINI01000001">
    <property type="protein sequence ID" value="MQQ99734.1"/>
    <property type="molecule type" value="Genomic_DNA"/>
</dbReference>
<evidence type="ECO:0000313" key="8">
    <source>
        <dbReference type="Proteomes" id="UP000451565"/>
    </source>
</evidence>
<dbReference type="GO" id="GO:0046872">
    <property type="term" value="F:metal ion binding"/>
    <property type="evidence" value="ECO:0007669"/>
    <property type="project" value="UniProtKB-KW"/>
</dbReference>
<evidence type="ECO:0000256" key="1">
    <source>
        <dbReference type="ARBA" id="ARBA00001970"/>
    </source>
</evidence>
<dbReference type="PANTHER" id="PTHR30521:SF0">
    <property type="entry name" value="DYP-TYPE PEROXIDASE FAMILY PROTEIN"/>
    <property type="match status" value="1"/>
</dbReference>
<dbReference type="AlphaFoldDB" id="A0A843YK18"/>
<dbReference type="RefSeq" id="WP_153233281.1">
    <property type="nucleotide sequence ID" value="NZ_WINI01000001.1"/>
</dbReference>
<dbReference type="InterPro" id="IPR011008">
    <property type="entry name" value="Dimeric_a/b-barrel"/>
</dbReference>
<dbReference type="OrthoDB" id="3251355at2"/>
<dbReference type="PANTHER" id="PTHR30521">
    <property type="entry name" value="DEFERROCHELATASE/PEROXIDASE"/>
    <property type="match status" value="1"/>
</dbReference>
<reference evidence="7 8" key="1">
    <citation type="submission" date="2019-10" db="EMBL/GenBank/DDBJ databases">
        <title>Glaciimonas soli sp. nov., a psychrophilic bacterium isolated from the forest soil of a high elevation mountain in Taiwan.</title>
        <authorList>
            <person name="Wang L.-T."/>
            <person name="Shieh W.Y."/>
        </authorList>
    </citation>
    <scope>NUCLEOTIDE SEQUENCE [LARGE SCALE GENOMIC DNA]</scope>
    <source>
        <strain evidence="7 8">GS1</strain>
    </source>
</reference>
<keyword evidence="3" id="KW-0479">Metal-binding</keyword>
<accession>A0A843YK18</accession>
<dbReference type="PROSITE" id="PS51404">
    <property type="entry name" value="DYP_PEROXIDASE"/>
    <property type="match status" value="1"/>
</dbReference>
<evidence type="ECO:0000313" key="7">
    <source>
        <dbReference type="EMBL" id="MQQ99734.1"/>
    </source>
</evidence>
<dbReference type="Pfam" id="PF20628">
    <property type="entry name" value="Dyp_perox_C"/>
    <property type="match status" value="1"/>
</dbReference>
<dbReference type="GO" id="GO:0005829">
    <property type="term" value="C:cytosol"/>
    <property type="evidence" value="ECO:0007669"/>
    <property type="project" value="TreeGrafter"/>
</dbReference>
<feature type="domain" description="Dyp-type peroxidase C-terminal" evidence="6">
    <location>
        <begin position="128"/>
        <end position="284"/>
    </location>
</feature>
<name>A0A843YK18_9BURK</name>
<gene>
    <name evidence="7" type="ORF">GEV47_03420</name>
</gene>
<evidence type="ECO:0000256" key="3">
    <source>
        <dbReference type="ARBA" id="ARBA00022723"/>
    </source>
</evidence>